<evidence type="ECO:0000313" key="3">
    <source>
        <dbReference type="Proteomes" id="UP000319557"/>
    </source>
</evidence>
<dbReference type="AlphaFoldDB" id="A0A517M202"/>
<dbReference type="PANTHER" id="PTHR36973">
    <property type="entry name" value="SLL1456 PROTEIN-RELATED"/>
    <property type="match status" value="1"/>
</dbReference>
<proteinExistence type="predicted"/>
<dbReference type="GO" id="GO:0008171">
    <property type="term" value="F:O-methyltransferase activity"/>
    <property type="evidence" value="ECO:0007669"/>
    <property type="project" value="TreeGrafter"/>
</dbReference>
<organism evidence="2 3">
    <name type="scientific">Rosistilla ulvae</name>
    <dbReference type="NCBI Taxonomy" id="1930277"/>
    <lineage>
        <taxon>Bacteria</taxon>
        <taxon>Pseudomonadati</taxon>
        <taxon>Planctomycetota</taxon>
        <taxon>Planctomycetia</taxon>
        <taxon>Pirellulales</taxon>
        <taxon>Pirellulaceae</taxon>
        <taxon>Rosistilla</taxon>
    </lineage>
</organism>
<keyword evidence="3" id="KW-1185">Reference proteome</keyword>
<dbReference type="InterPro" id="IPR053188">
    <property type="entry name" value="FkbM_Methyltransferase"/>
</dbReference>
<dbReference type="NCBIfam" id="TIGR01444">
    <property type="entry name" value="fkbM_fam"/>
    <property type="match status" value="1"/>
</dbReference>
<evidence type="ECO:0000313" key="2">
    <source>
        <dbReference type="EMBL" id="QDS88903.1"/>
    </source>
</evidence>
<dbReference type="Pfam" id="PF05050">
    <property type="entry name" value="Methyltransf_21"/>
    <property type="match status" value="1"/>
</dbReference>
<dbReference type="EMBL" id="CP036261">
    <property type="protein sequence ID" value="QDS88903.1"/>
    <property type="molecule type" value="Genomic_DNA"/>
</dbReference>
<dbReference type="InterPro" id="IPR006342">
    <property type="entry name" value="FkbM_mtfrase"/>
</dbReference>
<dbReference type="SUPFAM" id="SSF53335">
    <property type="entry name" value="S-adenosyl-L-methionine-dependent methyltransferases"/>
    <property type="match status" value="1"/>
</dbReference>
<dbReference type="InterPro" id="IPR029063">
    <property type="entry name" value="SAM-dependent_MTases_sf"/>
</dbReference>
<evidence type="ECO:0000259" key="1">
    <source>
        <dbReference type="Pfam" id="PF05050"/>
    </source>
</evidence>
<protein>
    <recommendedName>
        <fullName evidence="1">Methyltransferase FkbM domain-containing protein</fullName>
    </recommendedName>
</protein>
<name>A0A517M202_9BACT</name>
<accession>A0A517M202</accession>
<reference evidence="2 3" key="1">
    <citation type="submission" date="2019-02" db="EMBL/GenBank/DDBJ databases">
        <title>Deep-cultivation of Planctomycetes and their phenomic and genomic characterization uncovers novel biology.</title>
        <authorList>
            <person name="Wiegand S."/>
            <person name="Jogler M."/>
            <person name="Boedeker C."/>
            <person name="Pinto D."/>
            <person name="Vollmers J."/>
            <person name="Rivas-Marin E."/>
            <person name="Kohn T."/>
            <person name="Peeters S.H."/>
            <person name="Heuer A."/>
            <person name="Rast P."/>
            <person name="Oberbeckmann S."/>
            <person name="Bunk B."/>
            <person name="Jeske O."/>
            <person name="Meyerdierks A."/>
            <person name="Storesund J.E."/>
            <person name="Kallscheuer N."/>
            <person name="Luecker S."/>
            <person name="Lage O.M."/>
            <person name="Pohl T."/>
            <person name="Merkel B.J."/>
            <person name="Hornburger P."/>
            <person name="Mueller R.-W."/>
            <person name="Bruemmer F."/>
            <person name="Labrenz M."/>
            <person name="Spormann A.M."/>
            <person name="Op den Camp H."/>
            <person name="Overmann J."/>
            <person name="Amann R."/>
            <person name="Jetten M.S.M."/>
            <person name="Mascher T."/>
            <person name="Medema M.H."/>
            <person name="Devos D.P."/>
            <person name="Kaster A.-K."/>
            <person name="Ovreas L."/>
            <person name="Rohde M."/>
            <person name="Galperin M.Y."/>
            <person name="Jogler C."/>
        </authorList>
    </citation>
    <scope>NUCLEOTIDE SEQUENCE [LARGE SCALE GENOMIC DNA]</scope>
    <source>
        <strain evidence="2 3">EC9</strain>
    </source>
</reference>
<dbReference type="RefSeq" id="WP_145346439.1">
    <property type="nucleotide sequence ID" value="NZ_CP036261.1"/>
</dbReference>
<dbReference type="Proteomes" id="UP000319557">
    <property type="component" value="Chromosome"/>
</dbReference>
<gene>
    <name evidence="2" type="ORF">EC9_30980</name>
</gene>
<feature type="domain" description="Methyltransferase FkbM" evidence="1">
    <location>
        <begin position="58"/>
        <end position="219"/>
    </location>
</feature>
<sequence length="257" mass="28275">MKNFVKRALNASLAPMGLELTRIRRDASPPVPKHALPTCKERLAQAKSIGFVASDIIDAGAFTGGWTSEVSSIFPDARFLVIEPNPHTQQKIRDSIAGLCGRATLIPKAVADEPGTLAFNIWGDPSQATSASLQSHVRGDAGCQIDVDVVTIDSLIDKHGFAPQLIKLDLQGAEIRALHGCSEALKRTEMFVVEFGCLQAYIDRATPRELMNIFYDNNYCLYDIVDCHYRPYDNALTGGDFFFVKNSSPLKEHLDYS</sequence>
<dbReference type="PANTHER" id="PTHR36973:SF4">
    <property type="entry name" value="NODULATION PROTEIN"/>
    <property type="match status" value="1"/>
</dbReference>
<dbReference type="Gene3D" id="3.40.50.150">
    <property type="entry name" value="Vaccinia Virus protein VP39"/>
    <property type="match status" value="1"/>
</dbReference>
<dbReference type="OrthoDB" id="276857at2"/>
<dbReference type="KEGG" id="ruv:EC9_30980"/>